<dbReference type="SUPFAM" id="SSF50156">
    <property type="entry name" value="PDZ domain-like"/>
    <property type="match status" value="1"/>
</dbReference>
<protein>
    <recommendedName>
        <fullName evidence="2">PDZ domain-containing protein</fullName>
    </recommendedName>
</protein>
<keyword evidence="4" id="KW-1185">Reference proteome</keyword>
<dbReference type="PIRSF" id="PIRSF016493">
    <property type="entry name" value="Glycyl_aminpptds"/>
    <property type="match status" value="1"/>
</dbReference>
<gene>
    <name evidence="3" type="ORF">IMCC3135_32055</name>
</gene>
<name>A0A2Z2P6Z0_9GAMM</name>
<dbReference type="Pfam" id="PF17899">
    <property type="entry name" value="Peptidase_M61_N"/>
    <property type="match status" value="1"/>
</dbReference>
<dbReference type="Pfam" id="PF05299">
    <property type="entry name" value="Peptidase_M61"/>
    <property type="match status" value="1"/>
</dbReference>
<evidence type="ECO:0000313" key="4">
    <source>
        <dbReference type="Proteomes" id="UP000250079"/>
    </source>
</evidence>
<dbReference type="EMBL" id="CP018632">
    <property type="protein sequence ID" value="ASJ76457.1"/>
    <property type="molecule type" value="Genomic_DNA"/>
</dbReference>
<evidence type="ECO:0000313" key="3">
    <source>
        <dbReference type="EMBL" id="ASJ76457.1"/>
    </source>
</evidence>
<sequence length="614" mass="68517">MINYTVSISNAAAHLIDVRLDVAQPDPEGQVLRLPNWIPGSYMIRDFSRNIVSVMASQGVEPITLTKLDKSTWQAPPGLTSLSVEYRIYAWDLSVRSAHVDNTHAFFNGTSIFLCVQGQDQEAQQVRFERPVHEAAQLFQLATTLKAIDTDTDGYGLYQAQNYDELIDHPVEQGTFKRLHFDACGIPHEIILTGACHFDEQRVIDDLTRICEHEIRFFGEPAPVDRYLFMVMVVGEGYGGLEHRASTALMITRENLPVIGESATSDLYLNFLGLCSHEYFHTWNVKRIKPARFVPFELNQESYTELLWFFEGMTSYYDDLVLVRAGLIDEERYLQLVANTLTRIQRGPGRLTQTVTASSFDAWHKFYKQDENSPNAIVSYYAKGALIALCLDALLRKHSQDEVTLDTLMRKLWDRWLESGKGLEEDEPQKLASQLLGQDLSGFFNRVLYTTDELPVAEALLSLGIKLDWRARNSATDTGNVTRSGAQNADASDQSKAAVDAKATVQPWLGANFDDAPGGVKLLQVFSGGSAEKAGMAAGDILIAMNGLSVNKADVANHLARHANLGEISIHFFRLGQLHNAQLALEPAPEDTSMLEIVDSDRLKQWLSGGRKEA</sequence>
<dbReference type="KEGG" id="gai:IMCC3135_32055"/>
<dbReference type="InterPro" id="IPR040756">
    <property type="entry name" value="Peptidase_M61_N"/>
</dbReference>
<evidence type="ECO:0000256" key="1">
    <source>
        <dbReference type="SAM" id="MobiDB-lite"/>
    </source>
</evidence>
<feature type="region of interest" description="Disordered" evidence="1">
    <location>
        <begin position="476"/>
        <end position="495"/>
    </location>
</feature>
<feature type="domain" description="PDZ" evidence="2">
    <location>
        <begin position="498"/>
        <end position="550"/>
    </location>
</feature>
<dbReference type="InterPro" id="IPR001478">
    <property type="entry name" value="PDZ"/>
</dbReference>
<dbReference type="SUPFAM" id="SSF55486">
    <property type="entry name" value="Metalloproteases ('zincins'), catalytic domain"/>
    <property type="match status" value="1"/>
</dbReference>
<dbReference type="PROSITE" id="PS50106">
    <property type="entry name" value="PDZ"/>
    <property type="match status" value="1"/>
</dbReference>
<dbReference type="InterPro" id="IPR007963">
    <property type="entry name" value="Peptidase_M61_catalytic"/>
</dbReference>
<evidence type="ECO:0000259" key="2">
    <source>
        <dbReference type="PROSITE" id="PS50106"/>
    </source>
</evidence>
<dbReference type="SMART" id="SM00228">
    <property type="entry name" value="PDZ"/>
    <property type="match status" value="1"/>
</dbReference>
<reference evidence="3 4" key="1">
    <citation type="submission" date="2016-12" db="EMBL/GenBank/DDBJ databases">
        <authorList>
            <person name="Song W.-J."/>
            <person name="Kurnit D.M."/>
        </authorList>
    </citation>
    <scope>NUCLEOTIDE SEQUENCE [LARGE SCALE GENOMIC DNA]</scope>
    <source>
        <strain evidence="3 4">IMCC3135</strain>
    </source>
</reference>
<proteinExistence type="predicted"/>
<dbReference type="AlphaFoldDB" id="A0A2Z2P6Z0"/>
<dbReference type="Gene3D" id="2.30.42.10">
    <property type="match status" value="1"/>
</dbReference>
<dbReference type="Gene3D" id="1.10.390.10">
    <property type="entry name" value="Neutral Protease Domain 2"/>
    <property type="match status" value="1"/>
</dbReference>
<organism evidence="3 4">
    <name type="scientific">Granulosicoccus antarcticus IMCC3135</name>
    <dbReference type="NCBI Taxonomy" id="1192854"/>
    <lineage>
        <taxon>Bacteria</taxon>
        <taxon>Pseudomonadati</taxon>
        <taxon>Pseudomonadota</taxon>
        <taxon>Gammaproteobacteria</taxon>
        <taxon>Chromatiales</taxon>
        <taxon>Granulosicoccaceae</taxon>
        <taxon>Granulosicoccus</taxon>
    </lineage>
</organism>
<dbReference type="InterPro" id="IPR024191">
    <property type="entry name" value="Peptidase_M61"/>
</dbReference>
<dbReference type="InterPro" id="IPR027268">
    <property type="entry name" value="Peptidase_M4/M1_CTD_sf"/>
</dbReference>
<dbReference type="Gene3D" id="2.60.40.3650">
    <property type="match status" value="1"/>
</dbReference>
<dbReference type="InterPro" id="IPR036034">
    <property type="entry name" value="PDZ_sf"/>
</dbReference>
<accession>A0A2Z2P6Z0</accession>
<dbReference type="OrthoDB" id="9778516at2"/>
<dbReference type="RefSeq" id="WP_088921228.1">
    <property type="nucleotide sequence ID" value="NZ_CP018632.1"/>
</dbReference>
<dbReference type="Proteomes" id="UP000250079">
    <property type="component" value="Chromosome"/>
</dbReference>